<evidence type="ECO:0000256" key="7">
    <source>
        <dbReference type="SAM" id="MobiDB-lite"/>
    </source>
</evidence>
<comment type="similarity">
    <text evidence="2">Belongs to the TRM6/GCD10 family.</text>
</comment>
<dbReference type="GO" id="GO:0030488">
    <property type="term" value="P:tRNA methylation"/>
    <property type="evidence" value="ECO:0007669"/>
    <property type="project" value="InterPro"/>
</dbReference>
<keyword evidence="8" id="KW-0808">Transferase</keyword>
<comment type="subcellular location">
    <subcellularLocation>
        <location evidence="1">Nucleus</location>
    </subcellularLocation>
</comment>
<dbReference type="EMBL" id="HBUF01006749">
    <property type="protein sequence ID" value="CAG6607147.1"/>
    <property type="molecule type" value="Transcribed_RNA"/>
</dbReference>
<sequence length="502" mass="55981">MTTSQDNVIKVGDYVVVQRWNFMKIVHFGGIKGTDFDIVLGNDIVNASSAVGKPYWSTFKIIPEAAVKKSKKRLYKAELLDSNENPTLSAEILKEMESGSDNRNIKDDGKSQTLSTANIHELRDSGTSANEIVEQLIENSTTFQKKTEFAQEKYLTKKKRKYFDYILLRPTSLRLMIEINNKKDPSKFLGISMDTLSHMITACNIQPGGNYLTYENGCSGLVSATILNYLDITGKVVQVHPGPFPQKSSVLSLNFSTEKLNNYVSVSARDMIDICKSLTTQTIVELPKIEPVLANGTETLVKEDMKMETVEPVLQNGAEIPVKEEVKMETVPLNIGNSDSLNSTGSSVLAADLEQCDLDAKQTSDNSKNGFKGNLKRKNSDTQLDSNKKSCYVSDPALKTQVESILTKKVDGLIIVCKEHPESVLKKFIKYVAPSRPIIIYSLYREPLVDLFMELKNTKLPVINVRLTESFLRTYQVLPDRTHPMMSMNSTGGYLLTATVVE</sequence>
<keyword evidence="5" id="KW-0539">Nucleus</keyword>
<dbReference type="GO" id="GO:0005634">
    <property type="term" value="C:nucleus"/>
    <property type="evidence" value="ECO:0007669"/>
    <property type="project" value="UniProtKB-SubCell"/>
</dbReference>
<feature type="region of interest" description="Disordered" evidence="7">
    <location>
        <begin position="361"/>
        <end position="386"/>
    </location>
</feature>
<dbReference type="GO" id="GO:0031515">
    <property type="term" value="C:tRNA (m1A) methyltransferase complex"/>
    <property type="evidence" value="ECO:0007669"/>
    <property type="project" value="InterPro"/>
</dbReference>
<dbReference type="PANTHER" id="PTHR12945">
    <property type="entry name" value="TRANSLATION INITIATION FACTOR EIF3-RELATED"/>
    <property type="match status" value="1"/>
</dbReference>
<dbReference type="GO" id="GO:0008168">
    <property type="term" value="F:methyltransferase activity"/>
    <property type="evidence" value="ECO:0007669"/>
    <property type="project" value="UniProtKB-KW"/>
</dbReference>
<protein>
    <recommendedName>
        <fullName evidence="3">tRNA (adenine(58)-N(1))-methyltransferase non-catalytic subunit TRM6</fullName>
    </recommendedName>
    <alternativeName>
        <fullName evidence="6">tRNA(m1A58)-methyltransferase subunit TRM6</fullName>
    </alternativeName>
</protein>
<evidence type="ECO:0000256" key="1">
    <source>
        <dbReference type="ARBA" id="ARBA00004123"/>
    </source>
</evidence>
<evidence type="ECO:0000313" key="8">
    <source>
        <dbReference type="EMBL" id="CAG6607147.1"/>
    </source>
</evidence>
<evidence type="ECO:0000256" key="3">
    <source>
        <dbReference type="ARBA" id="ARBA00021704"/>
    </source>
</evidence>
<name>A0A8D8PLA7_9HEMI</name>
<dbReference type="AlphaFoldDB" id="A0A8D8PLA7"/>
<keyword evidence="4" id="KW-0819">tRNA processing</keyword>
<evidence type="ECO:0000256" key="2">
    <source>
        <dbReference type="ARBA" id="ARBA00008320"/>
    </source>
</evidence>
<dbReference type="Gene3D" id="3.40.50.150">
    <property type="entry name" value="Vaccinia Virus protein VP39"/>
    <property type="match status" value="1"/>
</dbReference>
<dbReference type="PANTHER" id="PTHR12945:SF0">
    <property type="entry name" value="TRNA (ADENINE(58)-N(1))-METHYLTRANSFERASE NON-CATALYTIC SUBUNIT TRM6"/>
    <property type="match status" value="1"/>
</dbReference>
<dbReference type="InterPro" id="IPR017423">
    <property type="entry name" value="TRM6"/>
</dbReference>
<dbReference type="Pfam" id="PF04189">
    <property type="entry name" value="Gcd10p"/>
    <property type="match status" value="1"/>
</dbReference>
<evidence type="ECO:0000256" key="5">
    <source>
        <dbReference type="ARBA" id="ARBA00023242"/>
    </source>
</evidence>
<organism evidence="8">
    <name type="scientific">Cacopsylla melanoneura</name>
    <dbReference type="NCBI Taxonomy" id="428564"/>
    <lineage>
        <taxon>Eukaryota</taxon>
        <taxon>Metazoa</taxon>
        <taxon>Ecdysozoa</taxon>
        <taxon>Arthropoda</taxon>
        <taxon>Hexapoda</taxon>
        <taxon>Insecta</taxon>
        <taxon>Pterygota</taxon>
        <taxon>Neoptera</taxon>
        <taxon>Paraneoptera</taxon>
        <taxon>Hemiptera</taxon>
        <taxon>Sternorrhyncha</taxon>
        <taxon>Psylloidea</taxon>
        <taxon>Psyllidae</taxon>
        <taxon>Psyllinae</taxon>
        <taxon>Cacopsylla</taxon>
    </lineage>
</organism>
<evidence type="ECO:0000256" key="4">
    <source>
        <dbReference type="ARBA" id="ARBA00022694"/>
    </source>
</evidence>
<evidence type="ECO:0000256" key="6">
    <source>
        <dbReference type="ARBA" id="ARBA00032319"/>
    </source>
</evidence>
<proteinExistence type="inferred from homology"/>
<reference evidence="8" key="1">
    <citation type="submission" date="2021-05" db="EMBL/GenBank/DDBJ databases">
        <authorList>
            <person name="Alioto T."/>
            <person name="Alioto T."/>
            <person name="Gomez Garrido J."/>
        </authorList>
    </citation>
    <scope>NUCLEOTIDE SEQUENCE</scope>
</reference>
<accession>A0A8D8PLA7</accession>
<dbReference type="InterPro" id="IPR029063">
    <property type="entry name" value="SAM-dependent_MTases_sf"/>
</dbReference>
<keyword evidence="8" id="KW-0489">Methyltransferase</keyword>